<accession>A0A0C1RNM6</accession>
<reference evidence="1" key="2">
    <citation type="submission" date="2019-11" db="EMBL/GenBank/DDBJ databases">
        <title>Improved Assembly of Tolypothrix boutellei genome.</title>
        <authorList>
            <person name="Sarangi A.N."/>
            <person name="Mukherjee M."/>
            <person name="Ghosh S."/>
            <person name="Singh D."/>
            <person name="Das A."/>
            <person name="Kant S."/>
            <person name="Prusty A."/>
            <person name="Tripathy S."/>
        </authorList>
    </citation>
    <scope>NUCLEOTIDE SEQUENCE</scope>
    <source>
        <strain evidence="1">VB521301</strain>
    </source>
</reference>
<organism evidence="2">
    <name type="scientific">Tolypothrix bouteillei VB521301</name>
    <dbReference type="NCBI Taxonomy" id="1479485"/>
    <lineage>
        <taxon>Bacteria</taxon>
        <taxon>Bacillati</taxon>
        <taxon>Cyanobacteriota</taxon>
        <taxon>Cyanophyceae</taxon>
        <taxon>Nostocales</taxon>
        <taxon>Tolypothrichaceae</taxon>
        <taxon>Tolypothrix</taxon>
    </lineage>
</organism>
<proteinExistence type="predicted"/>
<comment type="caution">
    <text evidence="2">The sequence shown here is derived from an EMBL/GenBank/DDBJ whole genome shotgun (WGS) entry which is preliminary data.</text>
</comment>
<protein>
    <submittedName>
        <fullName evidence="2">Uncharacterized protein</fullName>
    </submittedName>
</protein>
<name>A0A0C1RNM6_9CYAN</name>
<keyword evidence="3" id="KW-1185">Reference proteome</keyword>
<reference evidence="2" key="1">
    <citation type="journal article" date="2015" name="Genome Announc.">
        <title>Draft Genome Sequence of Tolypothrix boutellei Strain VB521301.</title>
        <authorList>
            <person name="Chandrababunaidu M.M."/>
            <person name="Singh D."/>
            <person name="Sen D."/>
            <person name="Bhan S."/>
            <person name="Das S."/>
            <person name="Gupta A."/>
            <person name="Adhikary S.P."/>
            <person name="Tripathy S."/>
        </authorList>
    </citation>
    <scope>NUCLEOTIDE SEQUENCE</scope>
    <source>
        <strain evidence="2">VB521301</strain>
    </source>
</reference>
<dbReference type="RefSeq" id="WP_038080571.1">
    <property type="nucleotide sequence ID" value="NZ_JHEG04000001.1"/>
</dbReference>
<dbReference type="OrthoDB" id="9818659at2"/>
<gene>
    <name evidence="2" type="ORF">DA73_0202640</name>
    <name evidence="1" type="ORF">DA73_0400001230</name>
</gene>
<dbReference type="EMBL" id="JHEG04000001">
    <property type="protein sequence ID" value="KAF3884266.1"/>
    <property type="molecule type" value="Genomic_DNA"/>
</dbReference>
<evidence type="ECO:0000313" key="3">
    <source>
        <dbReference type="Proteomes" id="UP000029738"/>
    </source>
</evidence>
<evidence type="ECO:0000313" key="2">
    <source>
        <dbReference type="EMBL" id="KIE13605.1"/>
    </source>
</evidence>
<evidence type="ECO:0000313" key="1">
    <source>
        <dbReference type="EMBL" id="KAF3884266.1"/>
    </source>
</evidence>
<dbReference type="AlphaFoldDB" id="A0A0C1RNM6"/>
<dbReference type="Proteomes" id="UP000029738">
    <property type="component" value="Unassembled WGS sequence"/>
</dbReference>
<dbReference type="EMBL" id="JHEG02000012">
    <property type="protein sequence ID" value="KIE13605.1"/>
    <property type="molecule type" value="Genomic_DNA"/>
</dbReference>
<sequence length="286" mass="31636">MNFLSWRRRLRGKQLTNQKSPDASAAVPLLFPGVAVDADEVSLFHQTIDRGIAKRELQSGKLLWTVPTPGVPLAVVGQNVWLIEGLGSQFCILALNTETGETVHTSTWFNMLLGLPAIFDYNHYQGLSINVEAAQQASTQNLWIRIDGRTQYAGGAVPSPHIEAESYKAISMLVQVIPATANVSLAKTDRIDGFTKFMENQQDNQLPIPFPSDCVGGVPVNSSLMSSQKHWVVRSAQLSNCVVLLQILPVDNFSAPFLLLRVFSSDLKRLLWQQPISNYYESPARC</sequence>